<dbReference type="AlphaFoldDB" id="A0A6A6CWW3"/>
<dbReference type="GeneID" id="54564950"/>
<gene>
    <name evidence="1" type="ORF">M409DRAFT_50945</name>
</gene>
<dbReference type="Proteomes" id="UP000799537">
    <property type="component" value="Unassembled WGS sequence"/>
</dbReference>
<dbReference type="RefSeq" id="XP_033672404.1">
    <property type="nucleotide sequence ID" value="XM_033811678.1"/>
</dbReference>
<evidence type="ECO:0000313" key="1">
    <source>
        <dbReference type="EMBL" id="KAF2171515.1"/>
    </source>
</evidence>
<dbReference type="EMBL" id="ML993583">
    <property type="protein sequence ID" value="KAF2171515.1"/>
    <property type="molecule type" value="Genomic_DNA"/>
</dbReference>
<name>A0A6A6CWW3_ZASCE</name>
<keyword evidence="2" id="KW-1185">Reference proteome</keyword>
<organism evidence="1 2">
    <name type="scientific">Zasmidium cellare ATCC 36951</name>
    <dbReference type="NCBI Taxonomy" id="1080233"/>
    <lineage>
        <taxon>Eukaryota</taxon>
        <taxon>Fungi</taxon>
        <taxon>Dikarya</taxon>
        <taxon>Ascomycota</taxon>
        <taxon>Pezizomycotina</taxon>
        <taxon>Dothideomycetes</taxon>
        <taxon>Dothideomycetidae</taxon>
        <taxon>Mycosphaerellales</taxon>
        <taxon>Mycosphaerellaceae</taxon>
        <taxon>Zasmidium</taxon>
    </lineage>
</organism>
<accession>A0A6A6CWW3</accession>
<proteinExistence type="predicted"/>
<evidence type="ECO:0000313" key="2">
    <source>
        <dbReference type="Proteomes" id="UP000799537"/>
    </source>
</evidence>
<protein>
    <submittedName>
        <fullName evidence="1">Uncharacterized protein</fullName>
    </submittedName>
</protein>
<reference evidence="1" key="1">
    <citation type="journal article" date="2020" name="Stud. Mycol.">
        <title>101 Dothideomycetes genomes: a test case for predicting lifestyles and emergence of pathogens.</title>
        <authorList>
            <person name="Haridas S."/>
            <person name="Albert R."/>
            <person name="Binder M."/>
            <person name="Bloem J."/>
            <person name="Labutti K."/>
            <person name="Salamov A."/>
            <person name="Andreopoulos B."/>
            <person name="Baker S."/>
            <person name="Barry K."/>
            <person name="Bills G."/>
            <person name="Bluhm B."/>
            <person name="Cannon C."/>
            <person name="Castanera R."/>
            <person name="Culley D."/>
            <person name="Daum C."/>
            <person name="Ezra D."/>
            <person name="Gonzalez J."/>
            <person name="Henrissat B."/>
            <person name="Kuo A."/>
            <person name="Liang C."/>
            <person name="Lipzen A."/>
            <person name="Lutzoni F."/>
            <person name="Magnuson J."/>
            <person name="Mondo S."/>
            <person name="Nolan M."/>
            <person name="Ohm R."/>
            <person name="Pangilinan J."/>
            <person name="Park H.-J."/>
            <person name="Ramirez L."/>
            <person name="Alfaro M."/>
            <person name="Sun H."/>
            <person name="Tritt A."/>
            <person name="Yoshinaga Y."/>
            <person name="Zwiers L.-H."/>
            <person name="Turgeon B."/>
            <person name="Goodwin S."/>
            <person name="Spatafora J."/>
            <person name="Crous P."/>
            <person name="Grigoriev I."/>
        </authorList>
    </citation>
    <scope>NUCLEOTIDE SEQUENCE</scope>
    <source>
        <strain evidence="1">ATCC 36951</strain>
    </source>
</reference>
<sequence>MSRPHFRADFNYYLATPTLFLHPLEEVLTGTSTGLGPSPFSLNSSTCSAHRSILRRRGPSAIMLTLSQISISLAGQGSRSWGGEGGVLDFRIIMPVICFIVPCL</sequence>